<proteinExistence type="predicted"/>
<accession>A0A1I7Y6H5</accession>
<reference evidence="3" key="1">
    <citation type="submission" date="2016-11" db="UniProtKB">
        <authorList>
            <consortium name="WormBaseParasite"/>
        </authorList>
    </citation>
    <scope>IDENTIFICATION</scope>
</reference>
<keyword evidence="2" id="KW-1185">Reference proteome</keyword>
<dbReference type="Proteomes" id="UP000095287">
    <property type="component" value="Unplaced"/>
</dbReference>
<protein>
    <submittedName>
        <fullName evidence="3">Ig-like domain-containing protein</fullName>
    </submittedName>
</protein>
<organism evidence="2 3">
    <name type="scientific">Steinernema glaseri</name>
    <dbReference type="NCBI Taxonomy" id="37863"/>
    <lineage>
        <taxon>Eukaryota</taxon>
        <taxon>Metazoa</taxon>
        <taxon>Ecdysozoa</taxon>
        <taxon>Nematoda</taxon>
        <taxon>Chromadorea</taxon>
        <taxon>Rhabditida</taxon>
        <taxon>Tylenchina</taxon>
        <taxon>Panagrolaimomorpha</taxon>
        <taxon>Strongyloidoidea</taxon>
        <taxon>Steinernematidae</taxon>
        <taxon>Steinernema</taxon>
    </lineage>
</organism>
<feature type="region of interest" description="Disordered" evidence="1">
    <location>
        <begin position="1"/>
        <end position="21"/>
    </location>
</feature>
<dbReference type="AlphaFoldDB" id="A0A1I7Y6H5"/>
<dbReference type="WBParaSite" id="L893_g13112.t1">
    <property type="protein sequence ID" value="L893_g13112.t1"/>
    <property type="gene ID" value="L893_g13112"/>
</dbReference>
<sequence>MEGKPEAESSSEQEEADEEVSNAFRQVLPSHSWNPNKSQVLCYLSSAPTLHFKKTGKDLQVTDSSGFPLFDIWVKMDCFRQSLVVESYGRMVLLLTDNTNLFGVSTRKSEPPTITIHDWNGETFGYFVPGDPFIIENAKKITVAKLINLEIADSRSSGVWQCVLEGSGKDVATLEDCKTLRYAGNVGFQMRLLTLAAAVRIAAMRRAQPRSRCCLFSLIFKCCSCRSS</sequence>
<evidence type="ECO:0000256" key="1">
    <source>
        <dbReference type="SAM" id="MobiDB-lite"/>
    </source>
</evidence>
<feature type="compositionally biased region" description="Acidic residues" evidence="1">
    <location>
        <begin position="9"/>
        <end position="20"/>
    </location>
</feature>
<evidence type="ECO:0000313" key="2">
    <source>
        <dbReference type="Proteomes" id="UP000095287"/>
    </source>
</evidence>
<evidence type="ECO:0000313" key="3">
    <source>
        <dbReference type="WBParaSite" id="L893_g13112.t1"/>
    </source>
</evidence>
<name>A0A1I7Y6H5_9BILA</name>